<evidence type="ECO:0000313" key="2">
    <source>
        <dbReference type="Proteomes" id="UP000003452"/>
    </source>
</evidence>
<proteinExistence type="predicted"/>
<dbReference type="HOGENOM" id="CLU_2894694_0_0_10"/>
<gene>
    <name evidence="1" type="ORF">BACPLE_03505</name>
</gene>
<reference evidence="1 2" key="2">
    <citation type="submission" date="2008-08" db="EMBL/GenBank/DDBJ databases">
        <authorList>
            <person name="Fulton L."/>
            <person name="Clifton S."/>
            <person name="Fulton B."/>
            <person name="Xu J."/>
            <person name="Minx P."/>
            <person name="Pepin K.H."/>
            <person name="Johnson M."/>
            <person name="Thiruvilangam P."/>
            <person name="Bhonagiri V."/>
            <person name="Nash W.E."/>
            <person name="Mardis E.R."/>
            <person name="Wilson R.K."/>
        </authorList>
    </citation>
    <scope>NUCLEOTIDE SEQUENCE [LARGE SCALE GENOMIC DNA]</scope>
    <source>
        <strain evidence="2">DSM 17135 / JCM 12973 / M2</strain>
    </source>
</reference>
<reference evidence="1 2" key="1">
    <citation type="submission" date="2008-08" db="EMBL/GenBank/DDBJ databases">
        <title>Draft genome sequence of Bacteroides plebeius (DSM 17135).</title>
        <authorList>
            <person name="Sudarsanam P."/>
            <person name="Ley R."/>
            <person name="Guruge J."/>
            <person name="Turnbaugh P.J."/>
            <person name="Mahowald M."/>
            <person name="Liep D."/>
            <person name="Gordon J."/>
        </authorList>
    </citation>
    <scope>NUCLEOTIDE SEQUENCE [LARGE SCALE GENOMIC DNA]</scope>
    <source>
        <strain evidence="2">DSM 17135 / JCM 12973 / M2</strain>
    </source>
</reference>
<name>B5D3B1_PHOPM</name>
<accession>B5D3B1</accession>
<protein>
    <submittedName>
        <fullName evidence="1">Uncharacterized protein</fullName>
    </submittedName>
</protein>
<dbReference type="AlphaFoldDB" id="B5D3B1"/>
<organism evidence="1 2">
    <name type="scientific">Phocaeicola plebeius (strain DSM 17135 / JCM 12973 / CCUG 54634 / M2)</name>
    <name type="common">Bacteroides plebeius</name>
    <dbReference type="NCBI Taxonomy" id="484018"/>
    <lineage>
        <taxon>Bacteria</taxon>
        <taxon>Pseudomonadati</taxon>
        <taxon>Bacteroidota</taxon>
        <taxon>Bacteroidia</taxon>
        <taxon>Bacteroidales</taxon>
        <taxon>Bacteroidaceae</taxon>
        <taxon>Phocaeicola</taxon>
    </lineage>
</organism>
<dbReference type="Proteomes" id="UP000003452">
    <property type="component" value="Unassembled WGS sequence"/>
</dbReference>
<sequence length="62" mass="7428">MDFFFFYRRIMESAFKSVVCVSVALSEVNYLNAGRRFVKEALYNHKGMRYGTERNKIYPGRY</sequence>
<evidence type="ECO:0000313" key="1">
    <source>
        <dbReference type="EMBL" id="EDY94061.1"/>
    </source>
</evidence>
<comment type="caution">
    <text evidence="1">The sequence shown here is derived from an EMBL/GenBank/DDBJ whole genome shotgun (WGS) entry which is preliminary data.</text>
</comment>
<dbReference type="EMBL" id="ABQC02000024">
    <property type="protein sequence ID" value="EDY94061.1"/>
    <property type="molecule type" value="Genomic_DNA"/>
</dbReference>